<feature type="compositionally biased region" description="Basic residues" evidence="1">
    <location>
        <begin position="48"/>
        <end position="61"/>
    </location>
</feature>
<proteinExistence type="predicted"/>
<sequence length="77" mass="8935">MYALNRVEPQAPQYISMYSFRAATRREVGVLHVHEVVLRHATRRPRVSVFRGRSRASRRRPPSPTAWHGSPPPTYIL</sequence>
<dbReference type="EMBL" id="ODYU01007071">
    <property type="protein sequence ID" value="SOQ49516.1"/>
    <property type="molecule type" value="Genomic_DNA"/>
</dbReference>
<name>A0A2H1W995_SPOFR</name>
<organism evidence="2">
    <name type="scientific">Spodoptera frugiperda</name>
    <name type="common">Fall armyworm</name>
    <dbReference type="NCBI Taxonomy" id="7108"/>
    <lineage>
        <taxon>Eukaryota</taxon>
        <taxon>Metazoa</taxon>
        <taxon>Ecdysozoa</taxon>
        <taxon>Arthropoda</taxon>
        <taxon>Hexapoda</taxon>
        <taxon>Insecta</taxon>
        <taxon>Pterygota</taxon>
        <taxon>Neoptera</taxon>
        <taxon>Endopterygota</taxon>
        <taxon>Lepidoptera</taxon>
        <taxon>Glossata</taxon>
        <taxon>Ditrysia</taxon>
        <taxon>Noctuoidea</taxon>
        <taxon>Noctuidae</taxon>
        <taxon>Amphipyrinae</taxon>
        <taxon>Spodoptera</taxon>
    </lineage>
</organism>
<dbReference type="AlphaFoldDB" id="A0A2H1W995"/>
<gene>
    <name evidence="2" type="ORF">SFRICE_007107</name>
</gene>
<evidence type="ECO:0000256" key="1">
    <source>
        <dbReference type="SAM" id="MobiDB-lite"/>
    </source>
</evidence>
<protein>
    <submittedName>
        <fullName evidence="2">SFRICE_007107</fullName>
    </submittedName>
</protein>
<accession>A0A2H1W995</accession>
<reference evidence="2" key="1">
    <citation type="submission" date="2016-07" db="EMBL/GenBank/DDBJ databases">
        <authorList>
            <person name="Bretaudeau A."/>
        </authorList>
    </citation>
    <scope>NUCLEOTIDE SEQUENCE</scope>
    <source>
        <strain evidence="2">Rice</strain>
        <tissue evidence="2">Whole body</tissue>
    </source>
</reference>
<evidence type="ECO:0000313" key="2">
    <source>
        <dbReference type="EMBL" id="SOQ49516.1"/>
    </source>
</evidence>
<feature type="region of interest" description="Disordered" evidence="1">
    <location>
        <begin position="48"/>
        <end position="77"/>
    </location>
</feature>